<dbReference type="PANTHER" id="PTHR43102">
    <property type="entry name" value="SLR1143 PROTEIN"/>
    <property type="match status" value="1"/>
</dbReference>
<dbReference type="EMBL" id="MBDN02000527">
    <property type="protein sequence ID" value="RLN74650.1"/>
    <property type="molecule type" value="Genomic_DNA"/>
</dbReference>
<reference evidence="3 4" key="2">
    <citation type="submission" date="2018-07" db="EMBL/GenBank/DDBJ databases">
        <title>Genome sequencing of oomycete isolates from Chile give support for New Zealand origin for Phytophthora kernoviae and make available the first Nothophytophthora sp. genome.</title>
        <authorList>
            <person name="Studholme D.J."/>
            <person name="Sanfuentes E."/>
            <person name="Panda P."/>
            <person name="Hill R."/>
            <person name="Sambles C."/>
            <person name="Grant M."/>
            <person name="Williams N.M."/>
            <person name="Mcdougal R.L."/>
        </authorList>
    </citation>
    <scope>NUCLEOTIDE SEQUENCE [LARGE SCALE GENOMIC DNA]</scope>
    <source>
        <strain evidence="3">Chile4</strain>
    </source>
</reference>
<organism evidence="3 4">
    <name type="scientific">Phytophthora kernoviae</name>
    <dbReference type="NCBI Taxonomy" id="325452"/>
    <lineage>
        <taxon>Eukaryota</taxon>
        <taxon>Sar</taxon>
        <taxon>Stramenopiles</taxon>
        <taxon>Oomycota</taxon>
        <taxon>Peronosporomycetes</taxon>
        <taxon>Peronosporales</taxon>
        <taxon>Peronosporaceae</taxon>
        <taxon>Phytophthora</taxon>
    </lineage>
</organism>
<evidence type="ECO:0000313" key="2">
    <source>
        <dbReference type="EMBL" id="KAG2509611.1"/>
    </source>
</evidence>
<gene>
    <name evidence="3" type="ORF">BBO99_00008821</name>
    <name evidence="2" type="ORF">JM16_008665</name>
</gene>
<dbReference type="AlphaFoldDB" id="A0A421GDY6"/>
<dbReference type="InterPro" id="IPR003018">
    <property type="entry name" value="GAF"/>
</dbReference>
<dbReference type="PANTHER" id="PTHR43102:SF2">
    <property type="entry name" value="GAF DOMAIN-CONTAINING PROTEIN"/>
    <property type="match status" value="1"/>
</dbReference>
<name>A0A421GDY6_9STRA</name>
<dbReference type="STRING" id="325452.A0A421GDY6"/>
<feature type="domain" description="GAF" evidence="1">
    <location>
        <begin position="48"/>
        <end position="129"/>
    </location>
</feature>
<dbReference type="Gene3D" id="3.30.450.40">
    <property type="match status" value="1"/>
</dbReference>
<sequence length="135" mass="15041">MKVIRYRRSRPQHKRLSDCITSKPLASWSPIDDALFHSVGTYPPRNFGLQAPRAEGMCSHTVYADKPLVIKNAQSDVRFAQMLVVRDHGIRFYAGFPIRAPDNSIVASLCVSDRVPHSNISAADYAIMQTSGVIL</sequence>
<dbReference type="Proteomes" id="UP000285624">
    <property type="component" value="Unassembled WGS sequence"/>
</dbReference>
<evidence type="ECO:0000313" key="4">
    <source>
        <dbReference type="Proteomes" id="UP000285624"/>
    </source>
</evidence>
<dbReference type="SUPFAM" id="SSF55781">
    <property type="entry name" value="GAF domain-like"/>
    <property type="match status" value="1"/>
</dbReference>
<comment type="caution">
    <text evidence="3">The sequence shown here is derived from an EMBL/GenBank/DDBJ whole genome shotgun (WGS) entry which is preliminary data.</text>
</comment>
<evidence type="ECO:0000259" key="1">
    <source>
        <dbReference type="Pfam" id="PF01590"/>
    </source>
</evidence>
<reference evidence="2" key="1">
    <citation type="journal article" date="2015" name="Genom Data">
        <title>Genome sequences of six Phytophthora species associated with forests in New Zealand.</title>
        <authorList>
            <person name="Studholme D.J."/>
            <person name="McDougal R.L."/>
            <person name="Sambles C."/>
            <person name="Hansen E."/>
            <person name="Hardy G."/>
            <person name="Grant M."/>
            <person name="Ganley R.J."/>
            <person name="Williams N.M."/>
        </authorList>
    </citation>
    <scope>NUCLEOTIDE SEQUENCE</scope>
    <source>
        <strain evidence="2">NZFS 2646</strain>
    </source>
</reference>
<keyword evidence="4" id="KW-1185">Reference proteome</keyword>
<protein>
    <recommendedName>
        <fullName evidence="1">GAF domain-containing protein</fullName>
    </recommendedName>
</protein>
<dbReference type="Pfam" id="PF01590">
    <property type="entry name" value="GAF"/>
    <property type="match status" value="1"/>
</dbReference>
<proteinExistence type="predicted"/>
<dbReference type="Proteomes" id="UP000785171">
    <property type="component" value="Unassembled WGS sequence"/>
</dbReference>
<reference evidence="2" key="3">
    <citation type="submission" date="2020-06" db="EMBL/GenBank/DDBJ databases">
        <authorList>
            <person name="Studholme D.J."/>
        </authorList>
    </citation>
    <scope>NUCLEOTIDE SEQUENCE</scope>
    <source>
        <strain evidence="2">NZFS 2646</strain>
    </source>
</reference>
<accession>A0A421GDY6</accession>
<evidence type="ECO:0000313" key="3">
    <source>
        <dbReference type="EMBL" id="RLN74650.1"/>
    </source>
</evidence>
<dbReference type="EMBL" id="JPWV03000524">
    <property type="protein sequence ID" value="KAG2509611.1"/>
    <property type="molecule type" value="Genomic_DNA"/>
</dbReference>
<dbReference type="InterPro" id="IPR029016">
    <property type="entry name" value="GAF-like_dom_sf"/>
</dbReference>